<name>A0A5B2VX41_9BACT</name>
<sequence>MSKRCIVVLLLLLPLCCLGQNNVLVIKNVAIIDVIDNKVTKDRLVVIEGNRIVSLDEKASIPAQATILEGRGKYLIPGLWDMHTHSLRKGRLQYFFPLFIANGVTGIRDMASDMGLAEIDHIRDEIQSSKILGPRLGAVTGRILDGPPQPDTLLFTYPANIDAAEEIVRSYKQQKADFIKVYNTLGKGIYLAIAGESKKLNIPFEGHVPFSSTAAEASNLGQRSIEHLSDILISVSSKEVEIRKELTISATAIQGTIKRMQASFKATETYDDEKAAALFSIFLRNETWQCPTLRNLQIFSSGANLTRLLNDSRLKYFPGSLKETWKKALPARIVGDSLQRAMFFKQSLKLVADMQRAGVKILAGTDLANPFLMPGFSLHDELELMVEAGLSPFEALQTATINPAKFLQKDKDLGSVEKGKIADLILLDANPLESISNTKKIYSVIVNGKFLSRTDVDNLLMQVEGDVSFVK</sequence>
<feature type="domain" description="Amidohydrolase-related" evidence="2">
    <location>
        <begin position="74"/>
        <end position="450"/>
    </location>
</feature>
<dbReference type="SUPFAM" id="SSF51556">
    <property type="entry name" value="Metallo-dependent hydrolases"/>
    <property type="match status" value="1"/>
</dbReference>
<dbReference type="InterPro" id="IPR032466">
    <property type="entry name" value="Metal_Hydrolase"/>
</dbReference>
<dbReference type="SUPFAM" id="SSF51338">
    <property type="entry name" value="Composite domain of metallo-dependent hydrolases"/>
    <property type="match status" value="1"/>
</dbReference>
<keyword evidence="4" id="KW-1185">Reference proteome</keyword>
<protein>
    <submittedName>
        <fullName evidence="3">Amidohydrolase family protein</fullName>
    </submittedName>
</protein>
<evidence type="ECO:0000256" key="1">
    <source>
        <dbReference type="SAM" id="SignalP"/>
    </source>
</evidence>
<reference evidence="3 4" key="2">
    <citation type="submission" date="2019-09" db="EMBL/GenBank/DDBJ databases">
        <authorList>
            <person name="Jin C."/>
        </authorList>
    </citation>
    <scope>NUCLEOTIDE SEQUENCE [LARGE SCALE GENOMIC DNA]</scope>
    <source>
        <strain evidence="3 4">BN140078</strain>
    </source>
</reference>
<dbReference type="RefSeq" id="WP_149837639.1">
    <property type="nucleotide sequence ID" value="NZ_VUOC01000002.1"/>
</dbReference>
<dbReference type="InterPro" id="IPR011059">
    <property type="entry name" value="Metal-dep_hydrolase_composite"/>
</dbReference>
<feature type="chain" id="PRO_5022783215" evidence="1">
    <location>
        <begin position="20"/>
        <end position="471"/>
    </location>
</feature>
<dbReference type="Proteomes" id="UP000324611">
    <property type="component" value="Unassembled WGS sequence"/>
</dbReference>
<accession>A0A5B2VX41</accession>
<keyword evidence="3" id="KW-0378">Hydrolase</keyword>
<comment type="caution">
    <text evidence="3">The sequence shown here is derived from an EMBL/GenBank/DDBJ whole genome shotgun (WGS) entry which is preliminary data.</text>
</comment>
<dbReference type="InterPro" id="IPR051781">
    <property type="entry name" value="Metallo-dep_Hydrolase"/>
</dbReference>
<keyword evidence="1" id="KW-0732">Signal</keyword>
<dbReference type="GO" id="GO:0016810">
    <property type="term" value="F:hydrolase activity, acting on carbon-nitrogen (but not peptide) bonds"/>
    <property type="evidence" value="ECO:0007669"/>
    <property type="project" value="InterPro"/>
</dbReference>
<evidence type="ECO:0000313" key="4">
    <source>
        <dbReference type="Proteomes" id="UP000324611"/>
    </source>
</evidence>
<evidence type="ECO:0000313" key="3">
    <source>
        <dbReference type="EMBL" id="KAA2242766.1"/>
    </source>
</evidence>
<dbReference type="InterPro" id="IPR006680">
    <property type="entry name" value="Amidohydro-rel"/>
</dbReference>
<proteinExistence type="predicted"/>
<organism evidence="3 4">
    <name type="scientific">Chitinophaga agrisoli</name>
    <dbReference type="NCBI Taxonomy" id="2607653"/>
    <lineage>
        <taxon>Bacteria</taxon>
        <taxon>Pseudomonadati</taxon>
        <taxon>Bacteroidota</taxon>
        <taxon>Chitinophagia</taxon>
        <taxon>Chitinophagales</taxon>
        <taxon>Chitinophagaceae</taxon>
        <taxon>Chitinophaga</taxon>
    </lineage>
</organism>
<feature type="signal peptide" evidence="1">
    <location>
        <begin position="1"/>
        <end position="19"/>
    </location>
</feature>
<dbReference type="Gene3D" id="2.30.40.10">
    <property type="entry name" value="Urease, subunit C, domain 1"/>
    <property type="match status" value="2"/>
</dbReference>
<dbReference type="Gene3D" id="1.20.58.520">
    <property type="entry name" value="Amidohydrolase"/>
    <property type="match status" value="2"/>
</dbReference>
<gene>
    <name evidence="3" type="ORF">F0L74_09570</name>
</gene>
<dbReference type="EMBL" id="VUOC01000002">
    <property type="protein sequence ID" value="KAA2242766.1"/>
    <property type="molecule type" value="Genomic_DNA"/>
</dbReference>
<dbReference type="Pfam" id="PF01979">
    <property type="entry name" value="Amidohydro_1"/>
    <property type="match status" value="1"/>
</dbReference>
<dbReference type="AlphaFoldDB" id="A0A5B2VX41"/>
<dbReference type="PANTHER" id="PTHR43135:SF3">
    <property type="entry name" value="ALPHA-D-RIBOSE 1-METHYLPHOSPHONATE 5-TRIPHOSPHATE DIPHOSPHATASE"/>
    <property type="match status" value="1"/>
</dbReference>
<reference evidence="3 4" key="1">
    <citation type="submission" date="2019-09" db="EMBL/GenBank/DDBJ databases">
        <title>Chitinophaga ginsengihumi sp. nov., isolated from soil of ginseng rhizosphere.</title>
        <authorList>
            <person name="Lee J."/>
        </authorList>
    </citation>
    <scope>NUCLEOTIDE SEQUENCE [LARGE SCALE GENOMIC DNA]</scope>
    <source>
        <strain evidence="3 4">BN140078</strain>
    </source>
</reference>
<dbReference type="PANTHER" id="PTHR43135">
    <property type="entry name" value="ALPHA-D-RIBOSE 1-METHYLPHOSPHONATE 5-TRIPHOSPHATE DIPHOSPHATASE"/>
    <property type="match status" value="1"/>
</dbReference>
<dbReference type="Gene3D" id="3.30.110.90">
    <property type="entry name" value="Amidohydrolase"/>
    <property type="match status" value="2"/>
</dbReference>
<dbReference type="Gene3D" id="3.40.50.10910">
    <property type="entry name" value="Amidohydrolase"/>
    <property type="match status" value="1"/>
</dbReference>
<evidence type="ECO:0000259" key="2">
    <source>
        <dbReference type="Pfam" id="PF01979"/>
    </source>
</evidence>